<name>E9I1S4_DAPPU</name>
<reference evidence="2 3" key="1">
    <citation type="journal article" date="2011" name="Science">
        <title>The ecoresponsive genome of Daphnia pulex.</title>
        <authorList>
            <person name="Colbourne J.K."/>
            <person name="Pfrender M.E."/>
            <person name="Gilbert D."/>
            <person name="Thomas W.K."/>
            <person name="Tucker A."/>
            <person name="Oakley T.H."/>
            <person name="Tokishita S."/>
            <person name="Aerts A."/>
            <person name="Arnold G.J."/>
            <person name="Basu M.K."/>
            <person name="Bauer D.J."/>
            <person name="Caceres C.E."/>
            <person name="Carmel L."/>
            <person name="Casola C."/>
            <person name="Choi J.H."/>
            <person name="Detter J.C."/>
            <person name="Dong Q."/>
            <person name="Dusheyko S."/>
            <person name="Eads B.D."/>
            <person name="Frohlich T."/>
            <person name="Geiler-Samerotte K.A."/>
            <person name="Gerlach D."/>
            <person name="Hatcher P."/>
            <person name="Jogdeo S."/>
            <person name="Krijgsveld J."/>
            <person name="Kriventseva E.V."/>
            <person name="Kultz D."/>
            <person name="Laforsch C."/>
            <person name="Lindquist E."/>
            <person name="Lopez J."/>
            <person name="Manak J.R."/>
            <person name="Muller J."/>
            <person name="Pangilinan J."/>
            <person name="Patwardhan R.P."/>
            <person name="Pitluck S."/>
            <person name="Pritham E.J."/>
            <person name="Rechtsteiner A."/>
            <person name="Rho M."/>
            <person name="Rogozin I.B."/>
            <person name="Sakarya O."/>
            <person name="Salamov A."/>
            <person name="Schaack S."/>
            <person name="Shapiro H."/>
            <person name="Shiga Y."/>
            <person name="Skalitzky C."/>
            <person name="Smith Z."/>
            <person name="Souvorov A."/>
            <person name="Sung W."/>
            <person name="Tang Z."/>
            <person name="Tsuchiya D."/>
            <person name="Tu H."/>
            <person name="Vos H."/>
            <person name="Wang M."/>
            <person name="Wolf Y.I."/>
            <person name="Yamagata H."/>
            <person name="Yamada T."/>
            <person name="Ye Y."/>
            <person name="Shaw J.R."/>
            <person name="Andrews J."/>
            <person name="Crease T.J."/>
            <person name="Tang H."/>
            <person name="Lucas S.M."/>
            <person name="Robertson H.M."/>
            <person name="Bork P."/>
            <person name="Koonin E.V."/>
            <person name="Zdobnov E.M."/>
            <person name="Grigoriev I.V."/>
            <person name="Lynch M."/>
            <person name="Boore J.L."/>
        </authorList>
    </citation>
    <scope>NUCLEOTIDE SEQUENCE [LARGE SCALE GENOMIC DNA]</scope>
</reference>
<evidence type="ECO:0000256" key="1">
    <source>
        <dbReference type="SAM" id="SignalP"/>
    </source>
</evidence>
<evidence type="ECO:0000313" key="2">
    <source>
        <dbReference type="EMBL" id="EFX62056.1"/>
    </source>
</evidence>
<feature type="chain" id="PRO_5003242156" evidence="1">
    <location>
        <begin position="19"/>
        <end position="261"/>
    </location>
</feature>
<dbReference type="HOGENOM" id="CLU_1066571_0_0_1"/>
<dbReference type="STRING" id="6669.E9I1S4"/>
<dbReference type="AlphaFoldDB" id="E9I1S4"/>
<proteinExistence type="predicted"/>
<keyword evidence="1" id="KW-0732">Signal</keyword>
<sequence>MLFTTLIILPILVIRTMPCTPLDTIPTRHIRRSPIRVIRIRRTALSILTTTTTARRSTGTMATVSTRSISLQSTATTIHHHHHGYSGLTSAAAPVYPNSAVDAGDRASLLQNVSIGSPLTERWSDYGLCYNNLNDFDEQHRHHMETAVSYETETSADMHLNFQNNTGDVNQTGDGFFPSIFNEDDLQLMDMAITDTMYTPRLLDNQLVNHSVGLTSANGGNPAISSVFLSTVIDSTSDSAVSSMGLDGSIHQMPPTRTPRP</sequence>
<evidence type="ECO:0000313" key="3">
    <source>
        <dbReference type="Proteomes" id="UP000000305"/>
    </source>
</evidence>
<feature type="signal peptide" evidence="1">
    <location>
        <begin position="1"/>
        <end position="18"/>
    </location>
</feature>
<dbReference type="OrthoDB" id="7458135at2759"/>
<accession>E9I1S4</accession>
<organism evidence="2 3">
    <name type="scientific">Daphnia pulex</name>
    <name type="common">Water flea</name>
    <dbReference type="NCBI Taxonomy" id="6669"/>
    <lineage>
        <taxon>Eukaryota</taxon>
        <taxon>Metazoa</taxon>
        <taxon>Ecdysozoa</taxon>
        <taxon>Arthropoda</taxon>
        <taxon>Crustacea</taxon>
        <taxon>Branchiopoda</taxon>
        <taxon>Diplostraca</taxon>
        <taxon>Cladocera</taxon>
        <taxon>Anomopoda</taxon>
        <taxon>Daphniidae</taxon>
        <taxon>Daphnia</taxon>
    </lineage>
</organism>
<protein>
    <submittedName>
        <fullName evidence="2">Uncharacterized protein</fullName>
    </submittedName>
</protein>
<dbReference type="Proteomes" id="UP000000305">
    <property type="component" value="Unassembled WGS sequence"/>
</dbReference>
<dbReference type="EMBL" id="GL733864">
    <property type="protein sequence ID" value="EFX62056.1"/>
    <property type="molecule type" value="Genomic_DNA"/>
</dbReference>
<dbReference type="KEGG" id="dpx:DAPPUDRAFT_271125"/>
<gene>
    <name evidence="2" type="ORF">DAPPUDRAFT_271125</name>
</gene>
<dbReference type="InParanoid" id="E9I1S4"/>
<keyword evidence="3" id="KW-1185">Reference proteome</keyword>